<feature type="region of interest" description="Disordered" evidence="1">
    <location>
        <begin position="19"/>
        <end position="86"/>
    </location>
</feature>
<dbReference type="Pfam" id="PF19197">
    <property type="entry name" value="DUF5872"/>
    <property type="match status" value="1"/>
</dbReference>
<feature type="compositionally biased region" description="Polar residues" evidence="1">
    <location>
        <begin position="200"/>
        <end position="213"/>
    </location>
</feature>
<reference evidence="4 5" key="1">
    <citation type="submission" date="2016-10" db="EMBL/GenBank/DDBJ databases">
        <authorList>
            <person name="de Groot N.N."/>
        </authorList>
    </citation>
    <scope>NUCLEOTIDE SEQUENCE [LARGE SCALE GENOMIC DNA]</scope>
    <source>
        <strain evidence="4 5">DSM 19547</strain>
    </source>
</reference>
<dbReference type="Gene3D" id="1.10.720.10">
    <property type="match status" value="1"/>
</dbReference>
<dbReference type="RefSeq" id="WP_093419003.1">
    <property type="nucleotide sequence ID" value="NZ_FOXA01000003.1"/>
</dbReference>
<feature type="region of interest" description="Disordered" evidence="1">
    <location>
        <begin position="129"/>
        <end position="213"/>
    </location>
</feature>
<evidence type="ECO:0000313" key="4">
    <source>
        <dbReference type="EMBL" id="SFP17398.1"/>
    </source>
</evidence>
<dbReference type="InterPro" id="IPR036269">
    <property type="entry name" value="Rho_N_sf"/>
</dbReference>
<name>A0A1I5N6E6_9RHOB</name>
<evidence type="ECO:0000259" key="3">
    <source>
        <dbReference type="Pfam" id="PF19197"/>
    </source>
</evidence>
<sequence>MANAKRTDPKLWEKVKKEITESDKGGDPGQWSARKAQMAVQEYKKRGGGYDDSGGAKQKNTDLHKWTEEEWGTKSGGQSGETGERYLPKKVRMLLTEEEYARSTQKKKAADKQFVNQPKDVQEKVAQIKKNGPTKKMLDERAADLGIEGRSKMSKDKLLREIDKATDRNGRGKGSRAALEEMSKQELYDMAQDKDVEGRSQMSKSDLVQALAS</sequence>
<feature type="compositionally biased region" description="Basic and acidic residues" evidence="1">
    <location>
        <begin position="178"/>
        <end position="198"/>
    </location>
</feature>
<dbReference type="Proteomes" id="UP000199356">
    <property type="component" value="Unassembled WGS sequence"/>
</dbReference>
<accession>A0A1I5N6E6</accession>
<feature type="compositionally biased region" description="Basic and acidic residues" evidence="1">
    <location>
        <begin position="59"/>
        <end position="72"/>
    </location>
</feature>
<feature type="domain" description="DUF5872" evidence="3">
    <location>
        <begin position="7"/>
        <end position="113"/>
    </location>
</feature>
<dbReference type="EMBL" id="FOXA01000003">
    <property type="protein sequence ID" value="SFP17398.1"/>
    <property type="molecule type" value="Genomic_DNA"/>
</dbReference>
<feature type="domain" description="Rho termination factor-like N-terminal" evidence="2">
    <location>
        <begin position="179"/>
        <end position="210"/>
    </location>
</feature>
<feature type="region of interest" description="Disordered" evidence="1">
    <location>
        <begin position="103"/>
        <end position="122"/>
    </location>
</feature>
<feature type="compositionally biased region" description="Basic and acidic residues" evidence="1">
    <location>
        <begin position="136"/>
        <end position="170"/>
    </location>
</feature>
<organism evidence="4 5">
    <name type="scientific">Tranquillimonas alkanivorans</name>
    <dbReference type="NCBI Taxonomy" id="441119"/>
    <lineage>
        <taxon>Bacteria</taxon>
        <taxon>Pseudomonadati</taxon>
        <taxon>Pseudomonadota</taxon>
        <taxon>Alphaproteobacteria</taxon>
        <taxon>Rhodobacterales</taxon>
        <taxon>Roseobacteraceae</taxon>
        <taxon>Tranquillimonas</taxon>
    </lineage>
</organism>
<gene>
    <name evidence="4" type="ORF">SAMN04488047_103123</name>
</gene>
<protein>
    <submittedName>
        <fullName evidence="4">Rho termination factor, N-terminal domain</fullName>
    </submittedName>
</protein>
<dbReference type="InterPro" id="IPR043803">
    <property type="entry name" value="DUF5872"/>
</dbReference>
<evidence type="ECO:0000259" key="2">
    <source>
        <dbReference type="Pfam" id="PF07498"/>
    </source>
</evidence>
<dbReference type="STRING" id="441119.SAMN04488047_103123"/>
<evidence type="ECO:0000256" key="1">
    <source>
        <dbReference type="SAM" id="MobiDB-lite"/>
    </source>
</evidence>
<dbReference type="Pfam" id="PF07498">
    <property type="entry name" value="Rho_N"/>
    <property type="match status" value="1"/>
</dbReference>
<dbReference type="OrthoDB" id="791686at2"/>
<keyword evidence="5" id="KW-1185">Reference proteome</keyword>
<dbReference type="SUPFAM" id="SSF68912">
    <property type="entry name" value="Rho N-terminal domain-like"/>
    <property type="match status" value="1"/>
</dbReference>
<evidence type="ECO:0000313" key="5">
    <source>
        <dbReference type="Proteomes" id="UP000199356"/>
    </source>
</evidence>
<dbReference type="InterPro" id="IPR011112">
    <property type="entry name" value="Rho-like_N"/>
</dbReference>
<dbReference type="GO" id="GO:0006353">
    <property type="term" value="P:DNA-templated transcription termination"/>
    <property type="evidence" value="ECO:0007669"/>
    <property type="project" value="InterPro"/>
</dbReference>
<proteinExistence type="predicted"/>
<dbReference type="AlphaFoldDB" id="A0A1I5N6E6"/>